<gene>
    <name evidence="9" type="ORF">A8L45_09830</name>
</gene>
<feature type="transmembrane region" description="Helical" evidence="8">
    <location>
        <begin position="144"/>
        <end position="170"/>
    </location>
</feature>
<accession>A0A1C3EJV8</accession>
<dbReference type="AlphaFoldDB" id="A0A1C3EJV8"/>
<dbReference type="PANTHER" id="PTHR30269:SF0">
    <property type="entry name" value="MEMBRANE TRANSPORTER PROTEIN YFCA-RELATED"/>
    <property type="match status" value="1"/>
</dbReference>
<keyword evidence="3" id="KW-0813">Transport</keyword>
<dbReference type="OrthoDB" id="9807082at2"/>
<dbReference type="GO" id="GO:0005886">
    <property type="term" value="C:plasma membrane"/>
    <property type="evidence" value="ECO:0007669"/>
    <property type="project" value="UniProtKB-SubCell"/>
</dbReference>
<feature type="transmembrane region" description="Helical" evidence="8">
    <location>
        <begin position="206"/>
        <end position="224"/>
    </location>
</feature>
<feature type="transmembrane region" description="Helical" evidence="8">
    <location>
        <begin position="106"/>
        <end position="124"/>
    </location>
</feature>
<evidence type="ECO:0000256" key="5">
    <source>
        <dbReference type="ARBA" id="ARBA00022692"/>
    </source>
</evidence>
<evidence type="ECO:0000256" key="4">
    <source>
        <dbReference type="ARBA" id="ARBA00022475"/>
    </source>
</evidence>
<dbReference type="InterPro" id="IPR002781">
    <property type="entry name" value="TM_pro_TauE-like"/>
</dbReference>
<evidence type="ECO:0000313" key="9">
    <source>
        <dbReference type="EMBL" id="ODA33503.1"/>
    </source>
</evidence>
<dbReference type="EMBL" id="LYBM01000015">
    <property type="protein sequence ID" value="ODA33503.1"/>
    <property type="molecule type" value="Genomic_DNA"/>
</dbReference>
<feature type="transmembrane region" description="Helical" evidence="8">
    <location>
        <begin position="236"/>
        <end position="253"/>
    </location>
</feature>
<comment type="caution">
    <text evidence="9">The sequence shown here is derived from an EMBL/GenBank/DDBJ whole genome shotgun (WGS) entry which is preliminary data.</text>
</comment>
<comment type="subcellular location">
    <subcellularLocation>
        <location evidence="1 8">Cell membrane</location>
        <topology evidence="1 8">Multi-pass membrane protein</topology>
    </subcellularLocation>
</comment>
<keyword evidence="6 8" id="KW-1133">Transmembrane helix</keyword>
<evidence type="ECO:0000256" key="3">
    <source>
        <dbReference type="ARBA" id="ARBA00022448"/>
    </source>
</evidence>
<protein>
    <recommendedName>
        <fullName evidence="8">Probable membrane transporter protein</fullName>
    </recommendedName>
</protein>
<evidence type="ECO:0000256" key="1">
    <source>
        <dbReference type="ARBA" id="ARBA00004651"/>
    </source>
</evidence>
<organism evidence="9 10">
    <name type="scientific">Veronia pacifica</name>
    <dbReference type="NCBI Taxonomy" id="1080227"/>
    <lineage>
        <taxon>Bacteria</taxon>
        <taxon>Pseudomonadati</taxon>
        <taxon>Pseudomonadota</taxon>
        <taxon>Gammaproteobacteria</taxon>
        <taxon>Vibrionales</taxon>
        <taxon>Vibrionaceae</taxon>
        <taxon>Veronia</taxon>
    </lineage>
</organism>
<proteinExistence type="inferred from homology"/>
<evidence type="ECO:0000313" key="10">
    <source>
        <dbReference type="Proteomes" id="UP000094936"/>
    </source>
</evidence>
<feature type="transmembrane region" description="Helical" evidence="8">
    <location>
        <begin position="7"/>
        <end position="27"/>
    </location>
</feature>
<keyword evidence="5 8" id="KW-0812">Transmembrane</keyword>
<evidence type="ECO:0000256" key="7">
    <source>
        <dbReference type="ARBA" id="ARBA00023136"/>
    </source>
</evidence>
<evidence type="ECO:0000256" key="8">
    <source>
        <dbReference type="RuleBase" id="RU363041"/>
    </source>
</evidence>
<dbReference type="PANTHER" id="PTHR30269">
    <property type="entry name" value="TRANSMEMBRANE PROTEIN YFCA"/>
    <property type="match status" value="1"/>
</dbReference>
<dbReference type="Pfam" id="PF01925">
    <property type="entry name" value="TauE"/>
    <property type="match status" value="1"/>
</dbReference>
<comment type="similarity">
    <text evidence="2 8">Belongs to the 4-toluene sulfonate uptake permease (TSUP) (TC 2.A.102) family.</text>
</comment>
<sequence>MAVDISLGFSLLLLFLGFIAGIINTLAGGGSNLTIPALIILGLPAEVANATNRVGVLMQSVSGVAGFRHHNKLDTSQLIPILIPTVIGGLLGATAVTWIPASFIKPALLGTMLLMAFIILVKPQTVMPDADTEVKKVVNTPASWLGLGIAGFYGGFVQAGVGFVLLAALCGTLRYDLVRGNALKVVCALAFTSVSMVVFIADDLILWVPGLLLALGSIAGAWIAVKMAIKANPSTLKWFLFLMTLVGCVSAYFS</sequence>
<dbReference type="InterPro" id="IPR052017">
    <property type="entry name" value="TSUP"/>
</dbReference>
<dbReference type="Proteomes" id="UP000094936">
    <property type="component" value="Unassembled WGS sequence"/>
</dbReference>
<keyword evidence="7 8" id="KW-0472">Membrane</keyword>
<feature type="transmembrane region" description="Helical" evidence="8">
    <location>
        <begin position="78"/>
        <end position="99"/>
    </location>
</feature>
<keyword evidence="4 8" id="KW-1003">Cell membrane</keyword>
<dbReference type="RefSeq" id="WP_068901735.1">
    <property type="nucleotide sequence ID" value="NZ_JBHUIF010000009.1"/>
</dbReference>
<feature type="transmembrane region" description="Helical" evidence="8">
    <location>
        <begin position="182"/>
        <end position="200"/>
    </location>
</feature>
<reference evidence="9 10" key="1">
    <citation type="submission" date="2016-05" db="EMBL/GenBank/DDBJ databases">
        <title>Genomic Taxonomy of the Vibrionaceae.</title>
        <authorList>
            <person name="Gomez-Gil B."/>
            <person name="Enciso-Ibarra J."/>
        </authorList>
    </citation>
    <scope>NUCLEOTIDE SEQUENCE [LARGE SCALE GENOMIC DNA]</scope>
    <source>
        <strain evidence="9 10">CAIM 1920</strain>
    </source>
</reference>
<evidence type="ECO:0000256" key="2">
    <source>
        <dbReference type="ARBA" id="ARBA00009142"/>
    </source>
</evidence>
<evidence type="ECO:0000256" key="6">
    <source>
        <dbReference type="ARBA" id="ARBA00022989"/>
    </source>
</evidence>
<keyword evidence="10" id="KW-1185">Reference proteome</keyword>
<name>A0A1C3EJV8_9GAMM</name>